<accession>A0A3E5AVK6</accession>
<reference evidence="2 3" key="1">
    <citation type="submission" date="2018-08" db="EMBL/GenBank/DDBJ databases">
        <title>A genome reference for cultivated species of the human gut microbiota.</title>
        <authorList>
            <person name="Zou Y."/>
            <person name="Xue W."/>
            <person name="Luo G."/>
        </authorList>
    </citation>
    <scope>NUCLEOTIDE SEQUENCE [LARGE SCALE GENOMIC DNA]</scope>
    <source>
        <strain evidence="2 3">OM05-15BH</strain>
    </source>
</reference>
<protein>
    <submittedName>
        <fullName evidence="2">Uncharacterized protein</fullName>
    </submittedName>
</protein>
<comment type="caution">
    <text evidence="2">The sequence shown here is derived from an EMBL/GenBank/DDBJ whole genome shotgun (WGS) entry which is preliminary data.</text>
</comment>
<gene>
    <name evidence="2" type="ORF">DXB65_24155</name>
</gene>
<feature type="transmembrane region" description="Helical" evidence="1">
    <location>
        <begin position="64"/>
        <end position="83"/>
    </location>
</feature>
<proteinExistence type="predicted"/>
<dbReference type="AlphaFoldDB" id="A0A3E5AVK6"/>
<name>A0A3E5AVK6_9BACE</name>
<evidence type="ECO:0000313" key="2">
    <source>
        <dbReference type="EMBL" id="RGN29184.1"/>
    </source>
</evidence>
<dbReference type="Proteomes" id="UP000260983">
    <property type="component" value="Unassembled WGS sequence"/>
</dbReference>
<evidence type="ECO:0000256" key="1">
    <source>
        <dbReference type="SAM" id="Phobius"/>
    </source>
</evidence>
<keyword evidence="1" id="KW-0472">Membrane</keyword>
<feature type="transmembrane region" description="Helical" evidence="1">
    <location>
        <begin position="128"/>
        <end position="150"/>
    </location>
</feature>
<sequence>MAKIQELQKAQLFQHLEAIQLNGVTKIININHDMKLIKRITSWLSSVLMLFLVTYWYTDYHLDTAIDISVLFTGEIWIIYGAISIYEQLKAVKFQFKYIPRKSWFIFIITHIIIWPIFYLLFTEKEFMIAYLFPGIMLPLFLIIDIIAIIGRKIFN</sequence>
<evidence type="ECO:0000313" key="3">
    <source>
        <dbReference type="Proteomes" id="UP000260983"/>
    </source>
</evidence>
<keyword evidence="1" id="KW-0812">Transmembrane</keyword>
<dbReference type="RefSeq" id="WP_117725829.1">
    <property type="nucleotide sequence ID" value="NZ_QSUL01000046.1"/>
</dbReference>
<organism evidence="2 3">
    <name type="scientific">Bacteroides oleiciplenus</name>
    <dbReference type="NCBI Taxonomy" id="626931"/>
    <lineage>
        <taxon>Bacteria</taxon>
        <taxon>Pseudomonadati</taxon>
        <taxon>Bacteroidota</taxon>
        <taxon>Bacteroidia</taxon>
        <taxon>Bacteroidales</taxon>
        <taxon>Bacteroidaceae</taxon>
        <taxon>Bacteroides</taxon>
    </lineage>
</organism>
<keyword evidence="1" id="KW-1133">Transmembrane helix</keyword>
<feature type="transmembrane region" description="Helical" evidence="1">
    <location>
        <begin position="104"/>
        <end position="122"/>
    </location>
</feature>
<feature type="transmembrane region" description="Helical" evidence="1">
    <location>
        <begin position="40"/>
        <end position="58"/>
    </location>
</feature>
<dbReference type="EMBL" id="QSUL01000046">
    <property type="protein sequence ID" value="RGN29184.1"/>
    <property type="molecule type" value="Genomic_DNA"/>
</dbReference>